<accession>A0A9N7YLD9</accession>
<organism evidence="2 3">
    <name type="scientific">Pleuronectes platessa</name>
    <name type="common">European plaice</name>
    <dbReference type="NCBI Taxonomy" id="8262"/>
    <lineage>
        <taxon>Eukaryota</taxon>
        <taxon>Metazoa</taxon>
        <taxon>Chordata</taxon>
        <taxon>Craniata</taxon>
        <taxon>Vertebrata</taxon>
        <taxon>Euteleostomi</taxon>
        <taxon>Actinopterygii</taxon>
        <taxon>Neopterygii</taxon>
        <taxon>Teleostei</taxon>
        <taxon>Neoteleostei</taxon>
        <taxon>Acanthomorphata</taxon>
        <taxon>Carangaria</taxon>
        <taxon>Pleuronectiformes</taxon>
        <taxon>Pleuronectoidei</taxon>
        <taxon>Pleuronectidae</taxon>
        <taxon>Pleuronectes</taxon>
    </lineage>
</organism>
<protein>
    <submittedName>
        <fullName evidence="2">Uncharacterized protein</fullName>
    </submittedName>
</protein>
<gene>
    <name evidence="2" type="ORF">PLEPLA_LOCUS17868</name>
</gene>
<keyword evidence="3" id="KW-1185">Reference proteome</keyword>
<name>A0A9N7YLD9_PLEPL</name>
<dbReference type="AlphaFoldDB" id="A0A9N7YLD9"/>
<dbReference type="EMBL" id="CADEAL010001180">
    <property type="protein sequence ID" value="CAB1429888.1"/>
    <property type="molecule type" value="Genomic_DNA"/>
</dbReference>
<evidence type="ECO:0000313" key="3">
    <source>
        <dbReference type="Proteomes" id="UP001153269"/>
    </source>
</evidence>
<feature type="region of interest" description="Disordered" evidence="1">
    <location>
        <begin position="1"/>
        <end position="20"/>
    </location>
</feature>
<evidence type="ECO:0000256" key="1">
    <source>
        <dbReference type="SAM" id="MobiDB-lite"/>
    </source>
</evidence>
<comment type="caution">
    <text evidence="2">The sequence shown here is derived from an EMBL/GenBank/DDBJ whole genome shotgun (WGS) entry which is preliminary data.</text>
</comment>
<proteinExistence type="predicted"/>
<evidence type="ECO:0000313" key="2">
    <source>
        <dbReference type="EMBL" id="CAB1429888.1"/>
    </source>
</evidence>
<sequence>MPGKVGKPVNAVGSSSLGQPGARVEVCRTGIPHARSERCQAPPRSPFYIQNPQEPSNPNKRFLFISPAFPSSNLHTWRRETCRVTESSHTSVVAPHKVCLPDRG</sequence>
<reference evidence="2" key="1">
    <citation type="submission" date="2020-03" db="EMBL/GenBank/DDBJ databases">
        <authorList>
            <person name="Weist P."/>
        </authorList>
    </citation>
    <scope>NUCLEOTIDE SEQUENCE</scope>
</reference>
<dbReference type="Proteomes" id="UP001153269">
    <property type="component" value="Unassembled WGS sequence"/>
</dbReference>